<dbReference type="Pfam" id="PF01535">
    <property type="entry name" value="PPR"/>
    <property type="match status" value="1"/>
</dbReference>
<dbReference type="PANTHER" id="PTHR47926">
    <property type="entry name" value="PENTATRICOPEPTIDE REPEAT-CONTAINING PROTEIN"/>
    <property type="match status" value="1"/>
</dbReference>
<evidence type="ECO:0000313" key="3">
    <source>
        <dbReference type="EMBL" id="KAF3442287.1"/>
    </source>
</evidence>
<gene>
    <name evidence="3" type="ORF">FNV43_RR16203</name>
</gene>
<comment type="caution">
    <text evidence="3">The sequence shown here is derived from an EMBL/GenBank/DDBJ whole genome shotgun (WGS) entry which is preliminary data.</text>
</comment>
<dbReference type="NCBIfam" id="TIGR00756">
    <property type="entry name" value="PPR"/>
    <property type="match status" value="1"/>
</dbReference>
<dbReference type="GO" id="GO:0009451">
    <property type="term" value="P:RNA modification"/>
    <property type="evidence" value="ECO:0007669"/>
    <property type="project" value="InterPro"/>
</dbReference>
<organism evidence="3 4">
    <name type="scientific">Rhamnella rubrinervis</name>
    <dbReference type="NCBI Taxonomy" id="2594499"/>
    <lineage>
        <taxon>Eukaryota</taxon>
        <taxon>Viridiplantae</taxon>
        <taxon>Streptophyta</taxon>
        <taxon>Embryophyta</taxon>
        <taxon>Tracheophyta</taxon>
        <taxon>Spermatophyta</taxon>
        <taxon>Magnoliopsida</taxon>
        <taxon>eudicotyledons</taxon>
        <taxon>Gunneridae</taxon>
        <taxon>Pentapetalae</taxon>
        <taxon>rosids</taxon>
        <taxon>fabids</taxon>
        <taxon>Rosales</taxon>
        <taxon>Rhamnaceae</taxon>
        <taxon>rhamnoid group</taxon>
        <taxon>Rhamneae</taxon>
        <taxon>Rhamnella</taxon>
    </lineage>
</organism>
<feature type="repeat" description="PPR" evidence="2">
    <location>
        <begin position="70"/>
        <end position="104"/>
    </location>
</feature>
<dbReference type="PROSITE" id="PS51375">
    <property type="entry name" value="PPR"/>
    <property type="match status" value="1"/>
</dbReference>
<proteinExistence type="predicted"/>
<dbReference type="AlphaFoldDB" id="A0A8K0GV00"/>
<accession>A0A8K0GV00</accession>
<protein>
    <recommendedName>
        <fullName evidence="5">Pentatricopeptide repeat-containing protein</fullName>
    </recommendedName>
</protein>
<name>A0A8K0GV00_9ROSA</name>
<dbReference type="Gene3D" id="1.25.40.10">
    <property type="entry name" value="Tetratricopeptide repeat domain"/>
    <property type="match status" value="2"/>
</dbReference>
<dbReference type="InterPro" id="IPR046960">
    <property type="entry name" value="PPR_At4g14850-like_plant"/>
</dbReference>
<dbReference type="Proteomes" id="UP000796880">
    <property type="component" value="Unassembled WGS sequence"/>
</dbReference>
<sequence>MGSAFKSVSRFCSIWVMFGIQNMGSQFTPCASKLSFIQMFSSRTNMLRFYSNLRNLENARILFEEIPEPNLVSWTSMMSSCVHEGQYDNSVHMFSLTCRSGLRPNEFGLSVALKACRIMQEFVVGRFMPNYAKLGFLDNACQMFWNLEEKDNVVSSALLAEYVGGVDRELNFYAMFPSEDSFFGSSLTNMYGNLGMVLDAYKCFHEIECKNKMCYVAILNSLVLNFNDETAIALFSEMRKVGTMSSQSTISYIFGALGNLHLLKQGRVLHSLILSILGDSDSKLCIENAFIEMNAKCGAVDDAKMILKEIIEQKKSSHGQQLCVVSINCDNLSKFSDFFMICSVQNLQSLANSQCLLLFRLVRNYKHLHPIFQLMNPSCRAAKISACDGLAAIEMGKWFHACVIKAGFESHLHVASSIIDMYWYAHNGLGKESVELSSKMEEAGLKPDGITFVAVLTAYSHADLLKKSSTGGRGRGSDRKGTIPLKIQNSKKTCTEHSDMHRATFTVLTMKKHYSRSCASVTAQLTAAGGHVPGFDACLTHLSVFQVYFQFYPLSVSLALVKFCSLIYKRKIEMLVLLWIKLLPNWHQRKFSMMRLSGSGYKSLSC</sequence>
<evidence type="ECO:0000256" key="2">
    <source>
        <dbReference type="PROSITE-ProRule" id="PRU00708"/>
    </source>
</evidence>
<dbReference type="OrthoDB" id="9990610at2759"/>
<reference evidence="3" key="1">
    <citation type="submission" date="2020-03" db="EMBL/GenBank/DDBJ databases">
        <title>A high-quality chromosome-level genome assembly of a woody plant with both climbing and erect habits, Rhamnella rubrinervis.</title>
        <authorList>
            <person name="Lu Z."/>
            <person name="Yang Y."/>
            <person name="Zhu X."/>
            <person name="Sun Y."/>
        </authorList>
    </citation>
    <scope>NUCLEOTIDE SEQUENCE</scope>
    <source>
        <strain evidence="3">BYM</strain>
        <tissue evidence="3">Leaf</tissue>
    </source>
</reference>
<evidence type="ECO:0000313" key="4">
    <source>
        <dbReference type="Proteomes" id="UP000796880"/>
    </source>
</evidence>
<evidence type="ECO:0000256" key="1">
    <source>
        <dbReference type="ARBA" id="ARBA00022737"/>
    </source>
</evidence>
<evidence type="ECO:0008006" key="5">
    <source>
        <dbReference type="Google" id="ProtNLM"/>
    </source>
</evidence>
<dbReference type="GO" id="GO:0003723">
    <property type="term" value="F:RNA binding"/>
    <property type="evidence" value="ECO:0007669"/>
    <property type="project" value="InterPro"/>
</dbReference>
<keyword evidence="1" id="KW-0677">Repeat</keyword>
<dbReference type="InterPro" id="IPR011990">
    <property type="entry name" value="TPR-like_helical_dom_sf"/>
</dbReference>
<keyword evidence="4" id="KW-1185">Reference proteome</keyword>
<dbReference type="InterPro" id="IPR002885">
    <property type="entry name" value="PPR_rpt"/>
</dbReference>
<dbReference type="EMBL" id="VOIH02000007">
    <property type="protein sequence ID" value="KAF3442287.1"/>
    <property type="molecule type" value="Genomic_DNA"/>
</dbReference>